<comment type="caution">
    <text evidence="2">The sequence shown here is derived from an EMBL/GenBank/DDBJ whole genome shotgun (WGS) entry which is preliminary data.</text>
</comment>
<organism evidence="2 3">
    <name type="scientific">Kitasatospora phosalacinea</name>
    <dbReference type="NCBI Taxonomy" id="2065"/>
    <lineage>
        <taxon>Bacteria</taxon>
        <taxon>Bacillati</taxon>
        <taxon>Actinomycetota</taxon>
        <taxon>Actinomycetes</taxon>
        <taxon>Kitasatosporales</taxon>
        <taxon>Streptomycetaceae</taxon>
        <taxon>Kitasatospora</taxon>
    </lineage>
</organism>
<name>A0A9W6PCD5_9ACTN</name>
<proteinExistence type="predicted"/>
<feature type="region of interest" description="Disordered" evidence="1">
    <location>
        <begin position="35"/>
        <end position="76"/>
    </location>
</feature>
<sequence length="76" mass="8036">MVALSFGAKETRAKEATTQAMITHQARLTTKCPSRWNMLEMPPGHDSPQPGDGDRATALTGGRTPAGPSRSAGKDE</sequence>
<evidence type="ECO:0000313" key="3">
    <source>
        <dbReference type="Proteomes" id="UP001165143"/>
    </source>
</evidence>
<dbReference type="Proteomes" id="UP001165143">
    <property type="component" value="Unassembled WGS sequence"/>
</dbReference>
<reference evidence="2" key="1">
    <citation type="submission" date="2023-02" db="EMBL/GenBank/DDBJ databases">
        <title>Kitasatospora phosalacinea NBRC 14362.</title>
        <authorList>
            <person name="Ichikawa N."/>
            <person name="Sato H."/>
            <person name="Tonouchi N."/>
        </authorList>
    </citation>
    <scope>NUCLEOTIDE SEQUENCE</scope>
    <source>
        <strain evidence="2">NBRC 14362</strain>
    </source>
</reference>
<dbReference type="AlphaFoldDB" id="A0A9W6PCD5"/>
<dbReference type="EMBL" id="BSRX01000002">
    <property type="protein sequence ID" value="GLW52366.1"/>
    <property type="molecule type" value="Genomic_DNA"/>
</dbReference>
<accession>A0A9W6PCD5</accession>
<protein>
    <submittedName>
        <fullName evidence="2">Uncharacterized protein</fullName>
    </submittedName>
</protein>
<evidence type="ECO:0000313" key="2">
    <source>
        <dbReference type="EMBL" id="GLW52366.1"/>
    </source>
</evidence>
<evidence type="ECO:0000256" key="1">
    <source>
        <dbReference type="SAM" id="MobiDB-lite"/>
    </source>
</evidence>
<gene>
    <name evidence="2" type="ORF">Kpho01_03770</name>
</gene>